<keyword evidence="3" id="KW-1185">Reference proteome</keyword>
<dbReference type="OrthoDB" id="15267at2"/>
<dbReference type="EMBL" id="LT670846">
    <property type="protein sequence ID" value="SHK54193.1"/>
    <property type="molecule type" value="Genomic_DNA"/>
</dbReference>
<name>A0A1M6TB19_9AQUI</name>
<dbReference type="Proteomes" id="UP000189810">
    <property type="component" value="Chromosome I"/>
</dbReference>
<dbReference type="SMART" id="SM00028">
    <property type="entry name" value="TPR"/>
    <property type="match status" value="1"/>
</dbReference>
<evidence type="ECO:0000256" key="1">
    <source>
        <dbReference type="PROSITE-ProRule" id="PRU00339"/>
    </source>
</evidence>
<evidence type="ECO:0000313" key="3">
    <source>
        <dbReference type="Proteomes" id="UP000189810"/>
    </source>
</evidence>
<reference evidence="2 3" key="1">
    <citation type="submission" date="2016-11" db="EMBL/GenBank/DDBJ databases">
        <authorList>
            <person name="Jaros S."/>
            <person name="Januszkiewicz K."/>
            <person name="Wedrychowicz H."/>
        </authorList>
    </citation>
    <scope>NUCLEOTIDE SEQUENCE [LARGE SCALE GENOMIC DNA]</scope>
    <source>
        <strain evidence="2 3">DSM 19557</strain>
    </source>
</reference>
<dbReference type="RefSeq" id="WP_079654471.1">
    <property type="nucleotide sequence ID" value="NZ_LT670846.1"/>
</dbReference>
<evidence type="ECO:0000313" key="2">
    <source>
        <dbReference type="EMBL" id="SHK54193.1"/>
    </source>
</evidence>
<dbReference type="STRING" id="381751.SAMN05444391_1379"/>
<keyword evidence="1" id="KW-0802">TPR repeat</keyword>
<protein>
    <submittedName>
        <fullName evidence="2">Tetratricopeptide repeat-containing protein</fullName>
    </submittedName>
</protein>
<feature type="repeat" description="TPR" evidence="1">
    <location>
        <begin position="35"/>
        <end position="68"/>
    </location>
</feature>
<gene>
    <name evidence="2" type="ORF">SAMN05444391_1379</name>
</gene>
<organism evidence="2 3">
    <name type="scientific">Thermocrinis minervae</name>
    <dbReference type="NCBI Taxonomy" id="381751"/>
    <lineage>
        <taxon>Bacteria</taxon>
        <taxon>Pseudomonadati</taxon>
        <taxon>Aquificota</taxon>
        <taxon>Aquificia</taxon>
        <taxon>Aquificales</taxon>
        <taxon>Aquificaceae</taxon>
        <taxon>Thermocrinis</taxon>
    </lineage>
</organism>
<dbReference type="SUPFAM" id="SSF48452">
    <property type="entry name" value="TPR-like"/>
    <property type="match status" value="1"/>
</dbReference>
<dbReference type="Pfam" id="PF13174">
    <property type="entry name" value="TPR_6"/>
    <property type="match status" value="1"/>
</dbReference>
<dbReference type="InterPro" id="IPR019734">
    <property type="entry name" value="TPR_rpt"/>
</dbReference>
<accession>A0A1M6TB19</accession>
<proteinExistence type="predicted"/>
<sequence>MDRDYKGMFSKMGEGLLEKYIQDIMKELEANPKDPNLLYKLGVAYARLGKTSQAREVYKQLKDIDPNLAKDLLDLIYEV</sequence>
<dbReference type="Gene3D" id="1.25.40.10">
    <property type="entry name" value="Tetratricopeptide repeat domain"/>
    <property type="match status" value="1"/>
</dbReference>
<dbReference type="AlphaFoldDB" id="A0A1M6TB19"/>
<dbReference type="InterPro" id="IPR011990">
    <property type="entry name" value="TPR-like_helical_dom_sf"/>
</dbReference>
<dbReference type="PROSITE" id="PS50005">
    <property type="entry name" value="TPR"/>
    <property type="match status" value="1"/>
</dbReference>